<dbReference type="AlphaFoldDB" id="A0A9Q0REU8"/>
<dbReference type="Gene3D" id="2.60.40.10">
    <property type="entry name" value="Immunoglobulins"/>
    <property type="match status" value="1"/>
</dbReference>
<dbReference type="InterPro" id="IPR050991">
    <property type="entry name" value="ECM_Regulatory_Proteins"/>
</dbReference>
<keyword evidence="4" id="KW-0732">Signal</keyword>
<keyword evidence="3" id="KW-0812">Transmembrane</keyword>
<reference evidence="6" key="1">
    <citation type="submission" date="2022-10" db="EMBL/GenBank/DDBJ databases">
        <title>Novel sulphate-reducing endosymbionts in the free-living metamonad Anaeramoeba.</title>
        <authorList>
            <person name="Jerlstrom-Hultqvist J."/>
            <person name="Cepicka I."/>
            <person name="Gallot-Lavallee L."/>
            <person name="Salas-Leiva D."/>
            <person name="Curtis B.A."/>
            <person name="Zahonova K."/>
            <person name="Pipaliya S."/>
            <person name="Dacks J."/>
            <person name="Roger A.J."/>
        </authorList>
    </citation>
    <scope>NUCLEOTIDE SEQUENCE</scope>
    <source>
        <strain evidence="6">BMAN</strain>
    </source>
</reference>
<evidence type="ECO:0000313" key="7">
    <source>
        <dbReference type="Proteomes" id="UP001149090"/>
    </source>
</evidence>
<feature type="chain" id="PRO_5040426358" evidence="4">
    <location>
        <begin position="19"/>
        <end position="1088"/>
    </location>
</feature>
<keyword evidence="3" id="KW-0472">Membrane</keyword>
<dbReference type="PROSITE" id="PS50853">
    <property type="entry name" value="FN3"/>
    <property type="match status" value="1"/>
</dbReference>
<dbReference type="Proteomes" id="UP001149090">
    <property type="component" value="Unassembled WGS sequence"/>
</dbReference>
<keyword evidence="7" id="KW-1185">Reference proteome</keyword>
<dbReference type="InterPro" id="IPR013783">
    <property type="entry name" value="Ig-like_fold"/>
</dbReference>
<feature type="transmembrane region" description="Helical" evidence="3">
    <location>
        <begin position="1020"/>
        <end position="1041"/>
    </location>
</feature>
<evidence type="ECO:0000256" key="2">
    <source>
        <dbReference type="SAM" id="MobiDB-lite"/>
    </source>
</evidence>
<dbReference type="EMBL" id="JAPDFW010000054">
    <property type="protein sequence ID" value="KAJ5078176.1"/>
    <property type="molecule type" value="Genomic_DNA"/>
</dbReference>
<evidence type="ECO:0000256" key="1">
    <source>
        <dbReference type="ARBA" id="ARBA00022737"/>
    </source>
</evidence>
<name>A0A9Q0REU8_ANAIG</name>
<keyword evidence="3" id="KW-1133">Transmembrane helix</keyword>
<proteinExistence type="predicted"/>
<dbReference type="SMART" id="SM00060">
    <property type="entry name" value="FN3"/>
    <property type="match status" value="3"/>
</dbReference>
<feature type="signal peptide" evidence="4">
    <location>
        <begin position="1"/>
        <end position="18"/>
    </location>
</feature>
<evidence type="ECO:0000256" key="3">
    <source>
        <dbReference type="SAM" id="Phobius"/>
    </source>
</evidence>
<evidence type="ECO:0000256" key="4">
    <source>
        <dbReference type="SAM" id="SignalP"/>
    </source>
</evidence>
<dbReference type="CDD" id="cd00063">
    <property type="entry name" value="FN3"/>
    <property type="match status" value="1"/>
</dbReference>
<feature type="compositionally biased region" description="Basic and acidic residues" evidence="2">
    <location>
        <begin position="1052"/>
        <end position="1077"/>
    </location>
</feature>
<dbReference type="PANTHER" id="PTHR46708:SF2">
    <property type="entry name" value="FIBRONECTIN TYPE-III DOMAIN-CONTAINING PROTEIN"/>
    <property type="match status" value="1"/>
</dbReference>
<accession>A0A9Q0REU8</accession>
<evidence type="ECO:0000313" key="6">
    <source>
        <dbReference type="EMBL" id="KAJ5078176.1"/>
    </source>
</evidence>
<evidence type="ECO:0000259" key="5">
    <source>
        <dbReference type="PROSITE" id="PS50853"/>
    </source>
</evidence>
<sequence length="1088" mass="120372">MKLFCFLLIFLIISSIKTKQFSQFSSTNNYSEWYLLQTLNGPSGSTISFGSATSISGDVLVVGDDDGNHAYIYRNNGSFFNLEATFSSPQSDFGLAVSASGDFVAVGAYTKDEAYVYAYNGSDWNLNLTLTGETSSFFGMNVLLSEDLLFVAATDLSQLYIYRFSSGSWTHQQTLSQPTVGYFCDAMSYSNDVLICGLVLSSNISYIYRYDGSTWNLEQELISNVSQQFALGVSISGDVFVVSAQDLNEVYTYAYNGSYWNLQQTFTGDSGYGYSVEISNDTLFVGNANNREVLVYDFNGTYWNLVQNISQPDSANFAQWISSSGNFTVIGTYNPKQVFVYEYVVLTEVNVINCSSLFSSFECFWERIVYPVEYQINYGFGWKDIQSPILEEDDVYYQEFNYSLYPNITGNFLYSIQLRACNATSSICSSSSSSINLTTRIDSVKNFELSSSSSQSIDATWDFPDVLIEEGVPELDHYIISYQNSSETTSTMISLANSSTSYLMTNLYCGSEYDISIWACRDSLCQGFDQGEIIQSSISTIFSQVSNFQCLISNVLLVSCSWDPPLDCVTPSYYYLTYQAISKNDTGNYQIISPTQITFFVQIPNQEYQINLSACHSDGNCGDISTLSLITNNLSAPIIIDSISEIEAIQLTFTQVSQAQAYLVSIDNGTNWINFTSIYENDNDDEVIGIISPLEGNVEYLISVRGCSDLNCNPEYLGLISSISAKAQLGNITSLNCTSVVCGFNCTWDQLNLSEGLEAFSFTYNSTRICLSNSTTSYDVSGLLGEVDYEISVFASADEDCGENNYSGIPSTITVKTNQLYAPIIIDSISETEAIELILQKDSQAQAYLVSIDNGTNWINFTSIYENDNDDEVIGTISPLGNVEYLISVRGCSDPNCNPEYLGLISSISAKAQLGNITSLNCTSSSSELSCSWDQLNLSEGLEAFSFTYNSTRICLSNSTTSYDVSGLNPLSNYKISVFASADEDCECSDYSGITSRVFISTLSPQTELSNQSSTNSTPIILGVVIPVIVLGSFVFVFFIIKKNKKKNKNSKQKDSNEKDLKEKDSNEKEMKEKDSNENELQTDSDFI</sequence>
<protein>
    <submittedName>
        <fullName evidence="6">Tenascin</fullName>
    </submittedName>
</protein>
<dbReference type="SUPFAM" id="SSF49265">
    <property type="entry name" value="Fibronectin type III"/>
    <property type="match status" value="2"/>
</dbReference>
<comment type="caution">
    <text evidence="6">The sequence shown here is derived from an EMBL/GenBank/DDBJ whole genome shotgun (WGS) entry which is preliminary data.</text>
</comment>
<dbReference type="InterPro" id="IPR003961">
    <property type="entry name" value="FN3_dom"/>
</dbReference>
<keyword evidence="1" id="KW-0677">Repeat</keyword>
<dbReference type="PANTHER" id="PTHR46708">
    <property type="entry name" value="TENASCIN"/>
    <property type="match status" value="1"/>
</dbReference>
<feature type="region of interest" description="Disordered" evidence="2">
    <location>
        <begin position="1045"/>
        <end position="1088"/>
    </location>
</feature>
<dbReference type="SUPFAM" id="SSF69322">
    <property type="entry name" value="Tricorn protease domain 2"/>
    <property type="match status" value="1"/>
</dbReference>
<organism evidence="6 7">
    <name type="scientific">Anaeramoeba ignava</name>
    <name type="common">Anaerobic marine amoeba</name>
    <dbReference type="NCBI Taxonomy" id="1746090"/>
    <lineage>
        <taxon>Eukaryota</taxon>
        <taxon>Metamonada</taxon>
        <taxon>Anaeramoebidae</taxon>
        <taxon>Anaeramoeba</taxon>
    </lineage>
</organism>
<gene>
    <name evidence="6" type="ORF">M0811_04964</name>
</gene>
<feature type="domain" description="Fibronectin type-III" evidence="5">
    <location>
        <begin position="443"/>
        <end position="544"/>
    </location>
</feature>
<dbReference type="InterPro" id="IPR036116">
    <property type="entry name" value="FN3_sf"/>
</dbReference>